<sequence length="152" mass="16136">MELRFGGEVIWWRGPAPYHFVALPDPEAARLRAIASRVTYGWGCIPATVTLGATTFTTSIFPKDGGFMVPVKVAARRAEGVELGDDVDVVVVVGDPDGPDDADDALDARPPDGPSPPAQPAARPRRNDPADDDDYYDPAARTPTTDGPPAQP</sequence>
<dbReference type="RefSeq" id="WP_207341762.1">
    <property type="nucleotide sequence ID" value="NZ_CP074405.1"/>
</dbReference>
<accession>A0ABX8D6B3</accession>
<feature type="region of interest" description="Disordered" evidence="1">
    <location>
        <begin position="91"/>
        <end position="152"/>
    </location>
</feature>
<gene>
    <name evidence="2" type="ORF">KG103_01550</name>
</gene>
<evidence type="ECO:0000256" key="1">
    <source>
        <dbReference type="SAM" id="MobiDB-lite"/>
    </source>
</evidence>
<evidence type="ECO:0000313" key="3">
    <source>
        <dbReference type="Proteomes" id="UP000677804"/>
    </source>
</evidence>
<organism evidence="2 3">
    <name type="scientific">Cellulomonas wangleii</name>
    <dbReference type="NCBI Taxonomy" id="2816956"/>
    <lineage>
        <taxon>Bacteria</taxon>
        <taxon>Bacillati</taxon>
        <taxon>Actinomycetota</taxon>
        <taxon>Actinomycetes</taxon>
        <taxon>Micrococcales</taxon>
        <taxon>Cellulomonadaceae</taxon>
        <taxon>Cellulomonas</taxon>
    </lineage>
</organism>
<dbReference type="SUPFAM" id="SSF141694">
    <property type="entry name" value="AF2212/PG0164-like"/>
    <property type="match status" value="1"/>
</dbReference>
<dbReference type="InterPro" id="IPR015018">
    <property type="entry name" value="DUF1905"/>
</dbReference>
<protein>
    <submittedName>
        <fullName evidence="2">DUF1905 domain-containing protein</fullName>
    </submittedName>
</protein>
<dbReference type="Gene3D" id="2.40.30.100">
    <property type="entry name" value="AF2212/PG0164-like"/>
    <property type="match status" value="1"/>
</dbReference>
<dbReference type="EMBL" id="CP074405">
    <property type="protein sequence ID" value="QVI62656.1"/>
    <property type="molecule type" value="Genomic_DNA"/>
</dbReference>
<dbReference type="Pfam" id="PF08922">
    <property type="entry name" value="DUF1905"/>
    <property type="match status" value="1"/>
</dbReference>
<dbReference type="InterPro" id="IPR037079">
    <property type="entry name" value="AF2212/PG0164-like_sf"/>
</dbReference>
<dbReference type="Proteomes" id="UP000677804">
    <property type="component" value="Chromosome"/>
</dbReference>
<reference evidence="2 3" key="1">
    <citation type="submission" date="2021-05" db="EMBL/GenBank/DDBJ databases">
        <title>Novel species in genus Cellulomonas.</title>
        <authorList>
            <person name="Zhang G."/>
        </authorList>
    </citation>
    <scope>NUCLEOTIDE SEQUENCE [LARGE SCALE GENOMIC DNA]</scope>
    <source>
        <strain evidence="3">zg-ZUI222</strain>
    </source>
</reference>
<name>A0ABX8D6B3_9CELL</name>
<keyword evidence="3" id="KW-1185">Reference proteome</keyword>
<proteinExistence type="predicted"/>
<evidence type="ECO:0000313" key="2">
    <source>
        <dbReference type="EMBL" id="QVI62656.1"/>
    </source>
</evidence>